<evidence type="ECO:0000313" key="9">
    <source>
        <dbReference type="EMBL" id="KAK3271757.1"/>
    </source>
</evidence>
<evidence type="ECO:0000256" key="6">
    <source>
        <dbReference type="SAM" id="Phobius"/>
    </source>
</evidence>
<keyword evidence="3" id="KW-0813">Transport</keyword>
<feature type="compositionally biased region" description="Polar residues" evidence="5">
    <location>
        <begin position="1185"/>
        <end position="1196"/>
    </location>
</feature>
<dbReference type="Gene3D" id="1.20.58.390">
    <property type="entry name" value="Neurotransmitter-gated ion-channel transmembrane domain"/>
    <property type="match status" value="1"/>
</dbReference>
<feature type="transmembrane region" description="Helical" evidence="6">
    <location>
        <begin position="944"/>
        <end position="965"/>
    </location>
</feature>
<protein>
    <recommendedName>
        <fullName evidence="8">EF-hand domain-containing protein</fullName>
    </recommendedName>
</protein>
<comment type="caution">
    <text evidence="9">The sequence shown here is derived from an EMBL/GenBank/DDBJ whole genome shotgun (WGS) entry which is preliminary data.</text>
</comment>
<dbReference type="Proteomes" id="UP001190700">
    <property type="component" value="Unassembled WGS sequence"/>
</dbReference>
<dbReference type="EMBL" id="LGRX02009388">
    <property type="protein sequence ID" value="KAK3271757.1"/>
    <property type="molecule type" value="Genomic_DNA"/>
</dbReference>
<dbReference type="GO" id="GO:0016020">
    <property type="term" value="C:membrane"/>
    <property type="evidence" value="ECO:0007669"/>
    <property type="project" value="UniProtKB-SubCell"/>
</dbReference>
<dbReference type="GO" id="GO:0005230">
    <property type="term" value="F:extracellular ligand-gated monoatomic ion channel activity"/>
    <property type="evidence" value="ECO:0007669"/>
    <property type="project" value="InterPro"/>
</dbReference>
<dbReference type="PANTHER" id="PTHR43649">
    <property type="entry name" value="ARABINOSE-BINDING PROTEIN-RELATED"/>
    <property type="match status" value="1"/>
</dbReference>
<comment type="subcellular location">
    <subcellularLocation>
        <location evidence="1">Membrane</location>
        <topology evidence="1">Multi-pass membrane protein</topology>
    </subcellularLocation>
</comment>
<keyword evidence="6" id="KW-0812">Transmembrane</keyword>
<evidence type="ECO:0000256" key="5">
    <source>
        <dbReference type="SAM" id="MobiDB-lite"/>
    </source>
</evidence>
<dbReference type="SUPFAM" id="SSF47473">
    <property type="entry name" value="EF-hand"/>
    <property type="match status" value="1"/>
</dbReference>
<dbReference type="InterPro" id="IPR011641">
    <property type="entry name" value="Tyr-kin_ephrin_A/B_rcpt-like"/>
</dbReference>
<feature type="transmembrane region" description="Helical" evidence="6">
    <location>
        <begin position="879"/>
        <end position="898"/>
    </location>
</feature>
<feature type="signal peptide" evidence="7">
    <location>
        <begin position="1"/>
        <end position="29"/>
    </location>
</feature>
<evidence type="ECO:0000259" key="8">
    <source>
        <dbReference type="PROSITE" id="PS50222"/>
    </source>
</evidence>
<feature type="domain" description="EF-hand" evidence="8">
    <location>
        <begin position="997"/>
        <end position="1032"/>
    </location>
</feature>
<keyword evidence="7" id="KW-0732">Signal</keyword>
<keyword evidence="10" id="KW-1185">Reference proteome</keyword>
<keyword evidence="6" id="KW-1133">Transmembrane helix</keyword>
<dbReference type="InterPro" id="IPR036734">
    <property type="entry name" value="Neur_chan_lig-bd_sf"/>
</dbReference>
<keyword evidence="4" id="KW-0106">Calcium</keyword>
<dbReference type="Pfam" id="PF07699">
    <property type="entry name" value="Ephrin_rec_like"/>
    <property type="match status" value="1"/>
</dbReference>
<evidence type="ECO:0000256" key="1">
    <source>
        <dbReference type="ARBA" id="ARBA00004141"/>
    </source>
</evidence>
<evidence type="ECO:0000256" key="3">
    <source>
        <dbReference type="ARBA" id="ARBA00022448"/>
    </source>
</evidence>
<feature type="transmembrane region" description="Helical" evidence="6">
    <location>
        <begin position="846"/>
        <end position="867"/>
    </location>
</feature>
<dbReference type="Gene3D" id="2.70.170.10">
    <property type="entry name" value="Neurotransmitter-gated ion-channel ligand-binding domain"/>
    <property type="match status" value="1"/>
</dbReference>
<dbReference type="PROSITE" id="PS00018">
    <property type="entry name" value="EF_HAND_1"/>
    <property type="match status" value="1"/>
</dbReference>
<name>A0AAE0L4P9_9CHLO</name>
<dbReference type="PANTHER" id="PTHR43649:SF29">
    <property type="entry name" value="OSMOPROTECTIVE COMPOUNDS-BINDING PROTEIN GGTB"/>
    <property type="match status" value="1"/>
</dbReference>
<organism evidence="9 10">
    <name type="scientific">Cymbomonas tetramitiformis</name>
    <dbReference type="NCBI Taxonomy" id="36881"/>
    <lineage>
        <taxon>Eukaryota</taxon>
        <taxon>Viridiplantae</taxon>
        <taxon>Chlorophyta</taxon>
        <taxon>Pyramimonadophyceae</taxon>
        <taxon>Pyramimonadales</taxon>
        <taxon>Pyramimonadaceae</taxon>
        <taxon>Cymbomonas</taxon>
    </lineage>
</organism>
<comment type="similarity">
    <text evidence="2">Belongs to the bacterial solute-binding protein 1 family.</text>
</comment>
<dbReference type="Gene3D" id="3.40.190.10">
    <property type="entry name" value="Periplasmic binding protein-like II"/>
    <property type="match status" value="1"/>
</dbReference>
<accession>A0AAE0L4P9</accession>
<dbReference type="AlphaFoldDB" id="A0AAE0L4P9"/>
<dbReference type="InterPro" id="IPR038050">
    <property type="entry name" value="Neuro_actylchol_rec"/>
</dbReference>
<evidence type="ECO:0000313" key="10">
    <source>
        <dbReference type="Proteomes" id="UP001190700"/>
    </source>
</evidence>
<feature type="transmembrane region" description="Helical" evidence="6">
    <location>
        <begin position="919"/>
        <end position="938"/>
    </location>
</feature>
<evidence type="ECO:0000256" key="7">
    <source>
        <dbReference type="SAM" id="SignalP"/>
    </source>
</evidence>
<feature type="region of interest" description="Disordered" evidence="5">
    <location>
        <begin position="1182"/>
        <end position="1242"/>
    </location>
</feature>
<dbReference type="InterPro" id="IPR011992">
    <property type="entry name" value="EF-hand-dom_pair"/>
</dbReference>
<evidence type="ECO:0000256" key="4">
    <source>
        <dbReference type="ARBA" id="ARBA00022837"/>
    </source>
</evidence>
<dbReference type="SUPFAM" id="SSF53850">
    <property type="entry name" value="Periplasmic binding protein-like II"/>
    <property type="match status" value="1"/>
</dbReference>
<dbReference type="PROSITE" id="PS50222">
    <property type="entry name" value="EF_HAND_2"/>
    <property type="match status" value="1"/>
</dbReference>
<dbReference type="SMART" id="SM00054">
    <property type="entry name" value="EFh"/>
    <property type="match status" value="1"/>
</dbReference>
<dbReference type="InterPro" id="IPR002048">
    <property type="entry name" value="EF_hand_dom"/>
</dbReference>
<feature type="region of interest" description="Disordered" evidence="5">
    <location>
        <begin position="1114"/>
        <end position="1135"/>
    </location>
</feature>
<proteinExistence type="inferred from homology"/>
<reference evidence="9 10" key="1">
    <citation type="journal article" date="2015" name="Genome Biol. Evol.">
        <title>Comparative Genomics of a Bacterivorous Green Alga Reveals Evolutionary Causalities and Consequences of Phago-Mixotrophic Mode of Nutrition.</title>
        <authorList>
            <person name="Burns J.A."/>
            <person name="Paasch A."/>
            <person name="Narechania A."/>
            <person name="Kim E."/>
        </authorList>
    </citation>
    <scope>NUCLEOTIDE SEQUENCE [LARGE SCALE GENOMIC DNA]</scope>
    <source>
        <strain evidence="9 10">PLY_AMNH</strain>
    </source>
</reference>
<dbReference type="InterPro" id="IPR018247">
    <property type="entry name" value="EF_Hand_1_Ca_BS"/>
</dbReference>
<dbReference type="SUPFAM" id="SSF90112">
    <property type="entry name" value="Neurotransmitter-gated ion-channel transmembrane pore"/>
    <property type="match status" value="1"/>
</dbReference>
<dbReference type="GO" id="GO:0005509">
    <property type="term" value="F:calcium ion binding"/>
    <property type="evidence" value="ECO:0007669"/>
    <property type="project" value="InterPro"/>
</dbReference>
<keyword evidence="6" id="KW-0472">Membrane</keyword>
<feature type="transmembrane region" description="Helical" evidence="6">
    <location>
        <begin position="819"/>
        <end position="839"/>
    </location>
</feature>
<dbReference type="SMART" id="SM01411">
    <property type="entry name" value="Ephrin_rec_like"/>
    <property type="match status" value="1"/>
</dbReference>
<gene>
    <name evidence="9" type="ORF">CYMTET_19912</name>
</gene>
<dbReference type="InterPro" id="IPR050490">
    <property type="entry name" value="Bact_solute-bd_prot1"/>
</dbReference>
<feature type="chain" id="PRO_5042277136" description="EF-hand domain-containing protein" evidence="7">
    <location>
        <begin position="30"/>
        <end position="1263"/>
    </location>
</feature>
<dbReference type="Gene3D" id="2.10.50.10">
    <property type="entry name" value="Tumor Necrosis Factor Receptor, subunit A, domain 2"/>
    <property type="match status" value="1"/>
</dbReference>
<sequence>MFRRIRDHVTCQIQTWALVVLFFFNFSAAGETVNWLVSVDYGCGQQYDSLKSRVEQYQQLTGVNVVINCHSQTDMRHIYCVDLLGQPRECSPNGGQYVVHENAVHQDLVYGTWNFDMYLLWSEGVPLNQIYNEDLLMDMQPETAASEVLWTQIAYVLWESFAVWGTHIYGLPYDADWFTILVHSAVDLPGVATWEEVYDEALRLEGQDFNADGVVDFPICLHFEYHAPSLWFIAASFLQYEGRDHGFRFDPYTMSPLVNTTGMHAAIAIYQQFLGKANVVATTPELNALWMAGRCGIILGQFTGLMYLEGSSTLMAGSSSVYDRTLGAMVPCTSALCPWAQAHPSGDGRVVNTVASVFGGSQFVIDKRSVVKKQAYDFAAWMVHSAQSNEDLGILCDPFMEQHFDWNVWQAAMQKRMALQANSPVKLPSSTPSEETLRLGWRQLNSENVALDFVPSYGTGAISIEPYRQYIGIDKELVTKWSVGMFANMSIPVFAQTWATAYDAATDAVGRATVVEQYRRFLKLPLLFTGECPVGYYHTKLQSDWCNPCPLGTMWELESSSEPGTTVGFCRQCDKGSYSQSKGMLSCLECPSDYTTAAPGSTDKSACSVPEWYNSPLFPARTPVDVTMQILRMFNIDGDVSQAKALLNIVLDYPETRLNFTGIFTNVPDTMDATSAQVVVGGSAREFWIPGITLADMLPLDQGSVASQSITVAPGRVQINWNVTLTINTIFNWRPYPFDWQDIIFVVKPVQISDVDLDWASLDEKDSEANWIGITKDAEDDWPLAWTIEDSYRENLEGDVMDSTVSMSIRVLRLIDQMAWRYILPSQFLLLLCYSSLFITSFDTRVSASFTTFLIIAEFMNGVFDVIPNTVAYSTWADTYIFCCMTFMILICLSNVYSMHINKHKSSMLSEEADEACKIAFPCLLVALLIVLFTHTNRSEQSMLTWYTIASFLMFGILLSLWMILKIQQFPYDLTIRMVRVVNAKIKRGHDVERWEPDVNEMHALFNAIDVDKSGSIDTEELVYLLHSALRLDDNTTRSIYLQLSQQGLGAELGFDDFSTQYHDLMVKVVHMINMPKVIQKRWTVLRFKDRLFSPKDEITLVDLLPRSVSIEKTTSANRPRIKSDGESRQGSLRKSREIDIPEVVVEAGAEWGMVPRNSAIRTRERGGTFTSMDVQVGRLGEVGQDSTIESVNSDESAAAGNAERGKPATQGGSPLLIPPDTNVKEEKNPPSLAKVYQEPGARKARASVAIGRCWRKVCALSK</sequence>
<dbReference type="Gene3D" id="1.10.238.10">
    <property type="entry name" value="EF-hand"/>
    <property type="match status" value="1"/>
</dbReference>
<evidence type="ECO:0000256" key="2">
    <source>
        <dbReference type="ARBA" id="ARBA00008520"/>
    </source>
</evidence>
<dbReference type="InterPro" id="IPR036719">
    <property type="entry name" value="Neuro-gated_channel_TM_sf"/>
</dbReference>